<evidence type="ECO:0000259" key="7">
    <source>
        <dbReference type="Pfam" id="PF04130"/>
    </source>
</evidence>
<name>A0A409YF87_9AGAR</name>
<evidence type="ECO:0000256" key="3">
    <source>
        <dbReference type="ARBA" id="ARBA00022701"/>
    </source>
</evidence>
<dbReference type="GO" id="GO:0007020">
    <property type="term" value="P:microtubule nucleation"/>
    <property type="evidence" value="ECO:0007669"/>
    <property type="project" value="InterPro"/>
</dbReference>
<feature type="region of interest" description="Disordered" evidence="6">
    <location>
        <begin position="677"/>
        <end position="707"/>
    </location>
</feature>
<evidence type="ECO:0000256" key="2">
    <source>
        <dbReference type="ARBA" id="ARBA00022490"/>
    </source>
</evidence>
<dbReference type="STRING" id="181874.A0A409YF87"/>
<evidence type="ECO:0000313" key="8">
    <source>
        <dbReference type="EMBL" id="PPR01645.1"/>
    </source>
</evidence>
<evidence type="ECO:0000256" key="5">
    <source>
        <dbReference type="RuleBase" id="RU363050"/>
    </source>
</evidence>
<keyword evidence="2 5" id="KW-0963">Cytoplasm</keyword>
<dbReference type="Pfam" id="PF04130">
    <property type="entry name" value="GCP_C_terminal"/>
    <property type="match status" value="1"/>
</dbReference>
<dbReference type="Proteomes" id="UP000284842">
    <property type="component" value="Unassembled WGS sequence"/>
</dbReference>
<dbReference type="GO" id="GO:0051011">
    <property type="term" value="F:microtubule minus-end binding"/>
    <property type="evidence" value="ECO:0007669"/>
    <property type="project" value="TreeGrafter"/>
</dbReference>
<protein>
    <recommendedName>
        <fullName evidence="5">Spindle pole body component</fullName>
    </recommendedName>
</protein>
<dbReference type="GO" id="GO:0051321">
    <property type="term" value="P:meiotic cell cycle"/>
    <property type="evidence" value="ECO:0007669"/>
    <property type="project" value="TreeGrafter"/>
</dbReference>
<keyword evidence="4 5" id="KW-0206">Cytoskeleton</keyword>
<accession>A0A409YF87</accession>
<evidence type="ECO:0000256" key="1">
    <source>
        <dbReference type="ARBA" id="ARBA00010337"/>
    </source>
</evidence>
<dbReference type="GO" id="GO:0043015">
    <property type="term" value="F:gamma-tubulin binding"/>
    <property type="evidence" value="ECO:0007669"/>
    <property type="project" value="InterPro"/>
</dbReference>
<dbReference type="AlphaFoldDB" id="A0A409YF87"/>
<comment type="subcellular location">
    <subcellularLocation>
        <location evidence="5">Cytoplasm</location>
        <location evidence="5">Cytoskeleton</location>
        <location evidence="5">Microtubule organizing center</location>
    </subcellularLocation>
</comment>
<dbReference type="PANTHER" id="PTHR19302">
    <property type="entry name" value="GAMMA TUBULIN COMPLEX PROTEIN"/>
    <property type="match status" value="1"/>
</dbReference>
<dbReference type="InterPro" id="IPR007259">
    <property type="entry name" value="GCP"/>
</dbReference>
<comment type="caution">
    <text evidence="8">The sequence shown here is derived from an EMBL/GenBank/DDBJ whole genome shotgun (WGS) entry which is preliminary data.</text>
</comment>
<dbReference type="GO" id="GO:0000278">
    <property type="term" value="P:mitotic cell cycle"/>
    <property type="evidence" value="ECO:0007669"/>
    <property type="project" value="TreeGrafter"/>
</dbReference>
<comment type="similarity">
    <text evidence="1 5">Belongs to the TUBGCP family.</text>
</comment>
<gene>
    <name evidence="8" type="ORF">CVT24_001621</name>
</gene>
<dbReference type="GO" id="GO:0000930">
    <property type="term" value="C:gamma-tubulin complex"/>
    <property type="evidence" value="ECO:0007669"/>
    <property type="project" value="TreeGrafter"/>
</dbReference>
<keyword evidence="3 5" id="KW-0493">Microtubule</keyword>
<sequence length="994" mass="112135">MDFLRVFDLPLDSHIDLPYESQLPSIGTGFLVEPLEDKPQNPILDALKLEALNSNLPPRPKPSPKQVPIPKELSLLALDSSPPKPAADRVTALWRDALIRRQGVKNGLLSWDRLRQSHPSHASPTSFLSEQDDRVFTAALLHVQPRPYDTVLNIPVSDKELLEGLNTTVLGISSSLFTWNTDEESFKACSPDPGKDVVFSLEGKDETITNSSIITRFLTIGTLLRRLELLVTELRRRSATDGPTIHAFAHALSTTLSYIRDSLMRTPPSAEDLALESDRYPLFFLWTHYLPYEELLSSLATFCKRNIELVPTSYEALESQPIPLLSRIYEHLELNFEQHSSSLIRSVFAFILTCTSQEYIQDIARSVGFGKPAPKRAPKREQSTYELQLEDDEDEEEEDILELLDNVETNFPSFFPKKTIEALPAAQKSLVLLRIAQPEHRLLSTAHSHPTIRWIWTTDEINAAWSGKPVPSDSNGPQNSNLHLLSEEATSAGLAAFKLFDLEPGSLTTQSTFKMEAISPATLDAFIKRFPDALPAITPTMPDLTTLTFRSLTIHATEMSSTLLDVFLRSSDHLNFRSHLILLRSYLLLAGPKFKARILTALFSDAGQHELENNAHSMTIRSLRRRPGKQYGQGNQPWAVGLSPNLLDREMWPPVGADLSFFLRTVIVDSLDYRKEKDDVSDGEEGGTTPKLNSRGNPREHEDDDVSSQVIEEAGWRLGFAIRDLPTGSGRDKWMDPLSIEALDFLYMDYKPPHPMEILISPDILDKYQRMFTFILRLQRVECAIKSLFRMSSHKAIATYLFPTLTKSRRLLLHFRFIAHTFVESLSGYVFDTVIRGNFDPFLARLEQPPDVSSQDASFTDVFHLSRCHSAVLNDMLNACLLRTGQKNVGDLLRQCLEIVLELTIVIGELHRDRLKEYQAATFIEDLFSKFRGRMATLVRVLKGLVEKNSSSLKFVSDATPGATRRPTGGLDALYHLLVRLTLNDWWTEGQKAV</sequence>
<feature type="domain" description="Gamma tubulin complex component C-terminal" evidence="7">
    <location>
        <begin position="577"/>
        <end position="987"/>
    </location>
</feature>
<dbReference type="EMBL" id="NHTK01001227">
    <property type="protein sequence ID" value="PPR01645.1"/>
    <property type="molecule type" value="Genomic_DNA"/>
</dbReference>
<dbReference type="Gene3D" id="1.20.120.1900">
    <property type="entry name" value="Gamma-tubulin complex, C-terminal domain"/>
    <property type="match status" value="1"/>
</dbReference>
<dbReference type="PANTHER" id="PTHR19302:SF70">
    <property type="entry name" value="GAMMA-TUBULIN COMPLEX COMPONENT 6"/>
    <property type="match status" value="1"/>
</dbReference>
<dbReference type="GO" id="GO:0000922">
    <property type="term" value="C:spindle pole"/>
    <property type="evidence" value="ECO:0007669"/>
    <property type="project" value="InterPro"/>
</dbReference>
<organism evidence="8 9">
    <name type="scientific">Panaeolus cyanescens</name>
    <dbReference type="NCBI Taxonomy" id="181874"/>
    <lineage>
        <taxon>Eukaryota</taxon>
        <taxon>Fungi</taxon>
        <taxon>Dikarya</taxon>
        <taxon>Basidiomycota</taxon>
        <taxon>Agaricomycotina</taxon>
        <taxon>Agaricomycetes</taxon>
        <taxon>Agaricomycetidae</taxon>
        <taxon>Agaricales</taxon>
        <taxon>Agaricineae</taxon>
        <taxon>Galeropsidaceae</taxon>
        <taxon>Panaeolus</taxon>
    </lineage>
</organism>
<dbReference type="InParanoid" id="A0A409YF87"/>
<dbReference type="InterPro" id="IPR042241">
    <property type="entry name" value="GCP_C_sf"/>
</dbReference>
<dbReference type="GO" id="GO:0005874">
    <property type="term" value="C:microtubule"/>
    <property type="evidence" value="ECO:0007669"/>
    <property type="project" value="UniProtKB-KW"/>
</dbReference>
<reference evidence="8 9" key="1">
    <citation type="journal article" date="2018" name="Evol. Lett.">
        <title>Horizontal gene cluster transfer increased hallucinogenic mushroom diversity.</title>
        <authorList>
            <person name="Reynolds H.T."/>
            <person name="Vijayakumar V."/>
            <person name="Gluck-Thaler E."/>
            <person name="Korotkin H.B."/>
            <person name="Matheny P.B."/>
            <person name="Slot J.C."/>
        </authorList>
    </citation>
    <scope>NUCLEOTIDE SEQUENCE [LARGE SCALE GENOMIC DNA]</scope>
    <source>
        <strain evidence="8 9">2629</strain>
    </source>
</reference>
<dbReference type="GO" id="GO:0005816">
    <property type="term" value="C:spindle pole body"/>
    <property type="evidence" value="ECO:0007669"/>
    <property type="project" value="UniProtKB-ARBA"/>
</dbReference>
<evidence type="ECO:0000313" key="9">
    <source>
        <dbReference type="Proteomes" id="UP000284842"/>
    </source>
</evidence>
<evidence type="ECO:0000256" key="4">
    <source>
        <dbReference type="ARBA" id="ARBA00023212"/>
    </source>
</evidence>
<dbReference type="GO" id="GO:0031122">
    <property type="term" value="P:cytoplasmic microtubule organization"/>
    <property type="evidence" value="ECO:0007669"/>
    <property type="project" value="TreeGrafter"/>
</dbReference>
<keyword evidence="9" id="KW-1185">Reference proteome</keyword>
<dbReference type="OrthoDB" id="775571at2759"/>
<dbReference type="GO" id="GO:0051225">
    <property type="term" value="P:spindle assembly"/>
    <property type="evidence" value="ECO:0007669"/>
    <property type="project" value="TreeGrafter"/>
</dbReference>
<proteinExistence type="inferred from homology"/>
<evidence type="ECO:0000256" key="6">
    <source>
        <dbReference type="SAM" id="MobiDB-lite"/>
    </source>
</evidence>
<dbReference type="InterPro" id="IPR040457">
    <property type="entry name" value="GCP_C"/>
</dbReference>
<feature type="region of interest" description="Disordered" evidence="6">
    <location>
        <begin position="371"/>
        <end position="392"/>
    </location>
</feature>